<feature type="compositionally biased region" description="Basic and acidic residues" evidence="4">
    <location>
        <begin position="1"/>
        <end position="14"/>
    </location>
</feature>
<dbReference type="SUPFAM" id="SSF46689">
    <property type="entry name" value="Homeodomain-like"/>
    <property type="match status" value="1"/>
</dbReference>
<dbReference type="GO" id="GO:0003682">
    <property type="term" value="F:chromatin binding"/>
    <property type="evidence" value="ECO:0007669"/>
    <property type="project" value="InterPro"/>
</dbReference>
<protein>
    <recommendedName>
        <fullName evidence="5">SANT domain-containing protein</fullName>
    </recommendedName>
</protein>
<evidence type="ECO:0000313" key="7">
    <source>
        <dbReference type="Proteomes" id="UP001153712"/>
    </source>
</evidence>
<dbReference type="GO" id="GO:0005634">
    <property type="term" value="C:nucleus"/>
    <property type="evidence" value="ECO:0007669"/>
    <property type="project" value="UniProtKB-SubCell"/>
</dbReference>
<evidence type="ECO:0000256" key="2">
    <source>
        <dbReference type="ARBA" id="ARBA00023125"/>
    </source>
</evidence>
<sequence>MDVKIESNVEEKSSETTMAASEEQEPLGSLTLTDVPELKGQQLRLSARVFKKMKLDTAPLVVPEKNEKKEIIKQDKKKCLRQLWSSDEKALFFEALNEYGKDFESIQLYISNKFRKKGLPDQYMKTKDQIRHLYYRTWTKISKYLKFADVIKKPTQELYALINYGELRKKVGSVHEKYLLKLNRLIYKGSIVLSLKGKKIRLKTPFCRALRKLNQLDEKYEEIKLPTRLTVELRPKDMTSFLRVQSTAQNPRLQTYMPLQKRLSSLIECLSKKWQSVEAEMYDKALICNNPVVNTCLPSEEEIKVTKEKLNSLLRLTPPLNCKIEVPSISLGEYFTRQNICFNSHEARLGLSSYNSFSNYTACKLLNKGSKKGHRNRTDSVSDKLEKSQKSSSHNEDEICDTVETEPAGESIKLSIKEEANPVTSSIKENVKEGGHKEEGVGKTPGVSGKLNLEEIRLEEIKQQEESKNRFIVNATAELEKQERIMAIRKGWTAQDCESITLGELYLMFGQNSKLILEYTWDPPNITQPDPEVKDIKTEIIDDILNITSPLTPSPNLDLGESLSKLLSIAKLHYRKNMIKCPCGHVCGAKNNAQLKRDVETKIRKILSDIDKCPDENEEKINNEGHVYDSRNGARFATPSVYLPSKIPITPYFRTNDVHLASQIASIQRLTPRYCNRRGRRPRSKQVVVERQLPLLPNNVESGHQIVRMSIISKEDPAPSPSATATETSADKPSNSKSFVSQETSTGNFIAQPDEVLNETLQSVMIDIEPSSPSRILKEDEHWINSEVGDYSLSSLLGHLESPVKSDSNTINEYSRLSQDVDAQLRSLMTQNSVDFSANFADLAAEVAKDTKCELG</sequence>
<evidence type="ECO:0000256" key="3">
    <source>
        <dbReference type="ARBA" id="ARBA00023242"/>
    </source>
</evidence>
<dbReference type="Gene3D" id="1.10.10.60">
    <property type="entry name" value="Homeodomain-like"/>
    <property type="match status" value="1"/>
</dbReference>
<accession>A0A9N9TTI8</accession>
<comment type="subcellular location">
    <subcellularLocation>
        <location evidence="1">Nucleus</location>
    </subcellularLocation>
</comment>
<organism evidence="6 7">
    <name type="scientific">Phyllotreta striolata</name>
    <name type="common">Striped flea beetle</name>
    <name type="synonym">Crioceris striolata</name>
    <dbReference type="NCBI Taxonomy" id="444603"/>
    <lineage>
        <taxon>Eukaryota</taxon>
        <taxon>Metazoa</taxon>
        <taxon>Ecdysozoa</taxon>
        <taxon>Arthropoda</taxon>
        <taxon>Hexapoda</taxon>
        <taxon>Insecta</taxon>
        <taxon>Pterygota</taxon>
        <taxon>Neoptera</taxon>
        <taxon>Endopterygota</taxon>
        <taxon>Coleoptera</taxon>
        <taxon>Polyphaga</taxon>
        <taxon>Cucujiformia</taxon>
        <taxon>Chrysomeloidea</taxon>
        <taxon>Chrysomelidae</taxon>
        <taxon>Galerucinae</taxon>
        <taxon>Alticini</taxon>
        <taxon>Phyllotreta</taxon>
    </lineage>
</organism>
<reference evidence="6" key="1">
    <citation type="submission" date="2022-01" db="EMBL/GenBank/DDBJ databases">
        <authorList>
            <person name="King R."/>
        </authorList>
    </citation>
    <scope>NUCLEOTIDE SEQUENCE</scope>
</reference>
<dbReference type="InterPro" id="IPR009057">
    <property type="entry name" value="Homeodomain-like_sf"/>
</dbReference>
<evidence type="ECO:0000259" key="5">
    <source>
        <dbReference type="PROSITE" id="PS51293"/>
    </source>
</evidence>
<feature type="region of interest" description="Disordered" evidence="4">
    <location>
        <begin position="713"/>
        <end position="744"/>
    </location>
</feature>
<feature type="compositionally biased region" description="Basic and acidic residues" evidence="4">
    <location>
        <begin position="376"/>
        <end position="397"/>
    </location>
</feature>
<feature type="compositionally biased region" description="Polar residues" evidence="4">
    <location>
        <begin position="721"/>
        <end position="744"/>
    </location>
</feature>
<dbReference type="GO" id="GO:0007389">
    <property type="term" value="P:pattern specification process"/>
    <property type="evidence" value="ECO:0007669"/>
    <property type="project" value="TreeGrafter"/>
</dbReference>
<proteinExistence type="predicted"/>
<evidence type="ECO:0000256" key="4">
    <source>
        <dbReference type="SAM" id="MobiDB-lite"/>
    </source>
</evidence>
<feature type="domain" description="SANT" evidence="5">
    <location>
        <begin position="84"/>
        <end position="142"/>
    </location>
</feature>
<feature type="region of interest" description="Disordered" evidence="4">
    <location>
        <begin position="1"/>
        <end position="32"/>
    </location>
</feature>
<keyword evidence="7" id="KW-1185">Reference proteome</keyword>
<dbReference type="PANTHER" id="PTHR21677:SF1">
    <property type="entry name" value="PROTEIN CRAMPED-LIKE"/>
    <property type="match status" value="1"/>
</dbReference>
<evidence type="ECO:0000256" key="1">
    <source>
        <dbReference type="ARBA" id="ARBA00004123"/>
    </source>
</evidence>
<dbReference type="PANTHER" id="PTHR21677">
    <property type="entry name" value="CRAMPED PROTEIN"/>
    <property type="match status" value="1"/>
</dbReference>
<dbReference type="PROSITE" id="PS51293">
    <property type="entry name" value="SANT"/>
    <property type="match status" value="1"/>
</dbReference>
<keyword evidence="3" id="KW-0539">Nucleus</keyword>
<feature type="region of interest" description="Disordered" evidence="4">
    <location>
        <begin position="369"/>
        <end position="404"/>
    </location>
</feature>
<dbReference type="AlphaFoldDB" id="A0A9N9TTI8"/>
<evidence type="ECO:0000313" key="6">
    <source>
        <dbReference type="EMBL" id="CAG9860969.1"/>
    </source>
</evidence>
<dbReference type="Proteomes" id="UP001153712">
    <property type="component" value="Chromosome 4"/>
</dbReference>
<gene>
    <name evidence="6" type="ORF">PHYEVI_LOCUS7316</name>
</gene>
<dbReference type="GO" id="GO:0003677">
    <property type="term" value="F:DNA binding"/>
    <property type="evidence" value="ECO:0007669"/>
    <property type="project" value="UniProtKB-KW"/>
</dbReference>
<name>A0A9N9TTI8_PHYSR</name>
<dbReference type="InterPro" id="IPR055315">
    <property type="entry name" value="Cramped-like"/>
</dbReference>
<dbReference type="EMBL" id="OU900097">
    <property type="protein sequence ID" value="CAG9860969.1"/>
    <property type="molecule type" value="Genomic_DNA"/>
</dbReference>
<dbReference type="InterPro" id="IPR017884">
    <property type="entry name" value="SANT_dom"/>
</dbReference>
<keyword evidence="2" id="KW-0238">DNA-binding</keyword>
<dbReference type="OrthoDB" id="515799at2759"/>